<evidence type="ECO:0000256" key="2">
    <source>
        <dbReference type="SAM" id="Phobius"/>
    </source>
</evidence>
<name>A0ABU0RJJ2_9ACTN</name>
<feature type="compositionally biased region" description="Gly residues" evidence="1">
    <location>
        <begin position="195"/>
        <end position="204"/>
    </location>
</feature>
<evidence type="ECO:0008006" key="5">
    <source>
        <dbReference type="Google" id="ProtNLM"/>
    </source>
</evidence>
<sequence>MADDDRYGWLDHAAAERLLSGKSPETLLTSAGPEARDQAEQLAKILDSLSVDGPQCGAELPGEAAALAAFRKARPVADLTSGAPGTDLDSDIGVIRMGGFGRSGASRRRGVRPARRSRPLRLGLGAVLAAGMVGSVAMAAGVGVLPNPFRGEVPGHPTATVSAAEPRGLVPASPSPDGGTGGKSVPSFRPDPTSGGSGDRGTAGGADPKAGPDHGKRGSHSGMGLPGDWRGLAVSCRDLHSGKKLDAERRRALEKAAKGPRNVPKYCEKTLKHESALRPNADTGTGTGTGAGKAGGDVGAQGGQSGAGDNGGEGHGATGGHGHGHGGNDHGNGNGNGNGNGGGHAGFSAPRPVPTPTSFAAPGAHAPRKGPAPAATPSYGMLPLPKAT</sequence>
<feature type="compositionally biased region" description="Gly residues" evidence="1">
    <location>
        <begin position="285"/>
        <end position="321"/>
    </location>
</feature>
<feature type="transmembrane region" description="Helical" evidence="2">
    <location>
        <begin position="122"/>
        <end position="145"/>
    </location>
</feature>
<keyword evidence="2" id="KW-1133">Transmembrane helix</keyword>
<feature type="region of interest" description="Disordered" evidence="1">
    <location>
        <begin position="156"/>
        <end position="226"/>
    </location>
</feature>
<dbReference type="EMBL" id="JAUSZS010000003">
    <property type="protein sequence ID" value="MDQ0932170.1"/>
    <property type="molecule type" value="Genomic_DNA"/>
</dbReference>
<keyword evidence="2" id="KW-0472">Membrane</keyword>
<comment type="caution">
    <text evidence="3">The sequence shown here is derived from an EMBL/GenBank/DDBJ whole genome shotgun (WGS) entry which is preliminary data.</text>
</comment>
<dbReference type="Proteomes" id="UP001223072">
    <property type="component" value="Unassembled WGS sequence"/>
</dbReference>
<reference evidence="3 4" key="1">
    <citation type="submission" date="2023-07" db="EMBL/GenBank/DDBJ databases">
        <title>Comparative genomics of wheat-associated soil bacteria to identify genetic determinants of phenazine resistance.</title>
        <authorList>
            <person name="Mouncey N."/>
        </authorList>
    </citation>
    <scope>NUCLEOTIDE SEQUENCE [LARGE SCALE GENOMIC DNA]</scope>
    <source>
        <strain evidence="3 4">W2I16</strain>
    </source>
</reference>
<dbReference type="RefSeq" id="WP_307626182.1">
    <property type="nucleotide sequence ID" value="NZ_JAUSZS010000003.1"/>
</dbReference>
<keyword evidence="2" id="KW-0812">Transmembrane</keyword>
<keyword evidence="4" id="KW-1185">Reference proteome</keyword>
<proteinExistence type="predicted"/>
<feature type="region of interest" description="Disordered" evidence="1">
    <location>
        <begin position="272"/>
        <end position="388"/>
    </location>
</feature>
<evidence type="ECO:0000256" key="1">
    <source>
        <dbReference type="SAM" id="MobiDB-lite"/>
    </source>
</evidence>
<protein>
    <recommendedName>
        <fullName evidence="5">Extensin</fullName>
    </recommendedName>
</protein>
<evidence type="ECO:0000313" key="3">
    <source>
        <dbReference type="EMBL" id="MDQ0932170.1"/>
    </source>
</evidence>
<feature type="compositionally biased region" description="Gly residues" evidence="1">
    <location>
        <begin position="329"/>
        <end position="345"/>
    </location>
</feature>
<gene>
    <name evidence="3" type="ORF">QFZ49_002100</name>
</gene>
<organism evidence="3 4">
    <name type="scientific">Streptomyces turgidiscabies</name>
    <dbReference type="NCBI Taxonomy" id="85558"/>
    <lineage>
        <taxon>Bacteria</taxon>
        <taxon>Bacillati</taxon>
        <taxon>Actinomycetota</taxon>
        <taxon>Actinomycetes</taxon>
        <taxon>Kitasatosporales</taxon>
        <taxon>Streptomycetaceae</taxon>
        <taxon>Streptomyces</taxon>
    </lineage>
</organism>
<evidence type="ECO:0000313" key="4">
    <source>
        <dbReference type="Proteomes" id="UP001223072"/>
    </source>
</evidence>
<accession>A0ABU0RJJ2</accession>